<dbReference type="GO" id="GO:0008360">
    <property type="term" value="P:regulation of cell shape"/>
    <property type="evidence" value="ECO:0007669"/>
    <property type="project" value="UniProtKB-KW"/>
</dbReference>
<dbReference type="NCBIfam" id="TIGR00179">
    <property type="entry name" value="murB"/>
    <property type="match status" value="1"/>
</dbReference>
<dbReference type="GO" id="GO:0051301">
    <property type="term" value="P:cell division"/>
    <property type="evidence" value="ECO:0007669"/>
    <property type="project" value="UniProtKB-KW"/>
</dbReference>
<evidence type="ECO:0000256" key="16">
    <source>
        <dbReference type="ARBA" id="ARBA00023316"/>
    </source>
</evidence>
<dbReference type="GO" id="GO:0009252">
    <property type="term" value="P:peptidoglycan biosynthetic process"/>
    <property type="evidence" value="ECO:0007669"/>
    <property type="project" value="UniProtKB-UniRule"/>
</dbReference>
<dbReference type="GO" id="GO:0005829">
    <property type="term" value="C:cytosol"/>
    <property type="evidence" value="ECO:0007669"/>
    <property type="project" value="TreeGrafter"/>
</dbReference>
<evidence type="ECO:0000256" key="17">
    <source>
        <dbReference type="ARBA" id="ARBA00031026"/>
    </source>
</evidence>
<evidence type="ECO:0000256" key="19">
    <source>
        <dbReference type="HAMAP-Rule" id="MF_00037"/>
    </source>
</evidence>
<gene>
    <name evidence="19" type="primary">murB</name>
    <name evidence="21" type="ORF">CSUNSWCD_1115</name>
</gene>
<name>M5IPW9_9BACT</name>
<evidence type="ECO:0000256" key="9">
    <source>
        <dbReference type="ARBA" id="ARBA00022630"/>
    </source>
</evidence>
<evidence type="ECO:0000256" key="3">
    <source>
        <dbReference type="ARBA" id="ARBA00004496"/>
    </source>
</evidence>
<dbReference type="GO" id="GO:0008762">
    <property type="term" value="F:UDP-N-acetylmuramate dehydrogenase activity"/>
    <property type="evidence" value="ECO:0007669"/>
    <property type="project" value="UniProtKB-UniRule"/>
</dbReference>
<dbReference type="InterPro" id="IPR036635">
    <property type="entry name" value="MurB_C_sf"/>
</dbReference>
<evidence type="ECO:0000256" key="14">
    <source>
        <dbReference type="ARBA" id="ARBA00023002"/>
    </source>
</evidence>
<evidence type="ECO:0000256" key="13">
    <source>
        <dbReference type="ARBA" id="ARBA00022984"/>
    </source>
</evidence>
<keyword evidence="14 19" id="KW-0560">Oxidoreductase</keyword>
<evidence type="ECO:0000256" key="2">
    <source>
        <dbReference type="ARBA" id="ARBA00003921"/>
    </source>
</evidence>
<evidence type="ECO:0000256" key="5">
    <source>
        <dbReference type="ARBA" id="ARBA00012518"/>
    </source>
</evidence>
<dbReference type="PANTHER" id="PTHR21071">
    <property type="entry name" value="UDP-N-ACETYLENOLPYRUVOYLGLUCOSAMINE REDUCTASE"/>
    <property type="match status" value="1"/>
</dbReference>
<accession>M5IPW9</accession>
<dbReference type="InterPro" id="IPR016169">
    <property type="entry name" value="FAD-bd_PCMH_sub2"/>
</dbReference>
<dbReference type="InterPro" id="IPR036318">
    <property type="entry name" value="FAD-bd_PCMH-like_sf"/>
</dbReference>
<dbReference type="Gene3D" id="3.30.465.10">
    <property type="match status" value="1"/>
</dbReference>
<keyword evidence="8 19" id="KW-0132">Cell division</keyword>
<comment type="caution">
    <text evidence="21">The sequence shown here is derived from an EMBL/GenBank/DDBJ whole genome shotgun (WGS) entry which is preliminary data.</text>
</comment>
<comment type="subcellular location">
    <subcellularLocation>
        <location evidence="3 19">Cytoplasm</location>
    </subcellularLocation>
</comment>
<evidence type="ECO:0000313" key="21">
    <source>
        <dbReference type="EMBL" id="EKU10208.1"/>
    </source>
</evidence>
<dbReference type="NCBIfam" id="NF010479">
    <property type="entry name" value="PRK13904.1"/>
    <property type="match status" value="1"/>
</dbReference>
<feature type="domain" description="UDP-N-acetylenolpyruvoylglucosamine reductase C-terminal" evidence="20">
    <location>
        <begin position="173"/>
        <end position="260"/>
    </location>
</feature>
<dbReference type="SUPFAM" id="SSF56176">
    <property type="entry name" value="FAD-binding/transporter-associated domain-like"/>
    <property type="match status" value="1"/>
</dbReference>
<dbReference type="GO" id="GO:0050660">
    <property type="term" value="F:flavin adenine dinucleotide binding"/>
    <property type="evidence" value="ECO:0007669"/>
    <property type="project" value="InterPro"/>
</dbReference>
<evidence type="ECO:0000256" key="1">
    <source>
        <dbReference type="ARBA" id="ARBA00001974"/>
    </source>
</evidence>
<dbReference type="EMBL" id="AMZQ01000019">
    <property type="protein sequence ID" value="EKU10208.1"/>
    <property type="molecule type" value="Genomic_DNA"/>
</dbReference>
<comment type="function">
    <text evidence="2 19">Cell wall formation.</text>
</comment>
<feature type="active site" evidence="19">
    <location>
        <position position="257"/>
    </location>
</feature>
<protein>
    <recommendedName>
        <fullName evidence="6 19">UDP-N-acetylenolpyruvoylglucosamine reductase</fullName>
        <ecNumber evidence="5 19">1.3.1.98</ecNumber>
    </recommendedName>
    <alternativeName>
        <fullName evidence="17 19">UDP-N-acetylmuramate dehydrogenase</fullName>
    </alternativeName>
</protein>
<evidence type="ECO:0000256" key="10">
    <source>
        <dbReference type="ARBA" id="ARBA00022827"/>
    </source>
</evidence>
<comment type="similarity">
    <text evidence="19">Belongs to the MurB family.</text>
</comment>
<dbReference type="Pfam" id="PF02873">
    <property type="entry name" value="MurB_C"/>
    <property type="match status" value="1"/>
</dbReference>
<dbReference type="PANTHER" id="PTHR21071:SF4">
    <property type="entry name" value="UDP-N-ACETYLENOLPYRUVOYLGLUCOSAMINE REDUCTASE"/>
    <property type="match status" value="1"/>
</dbReference>
<evidence type="ECO:0000256" key="7">
    <source>
        <dbReference type="ARBA" id="ARBA00022490"/>
    </source>
</evidence>
<evidence type="ECO:0000256" key="8">
    <source>
        <dbReference type="ARBA" id="ARBA00022618"/>
    </source>
</evidence>
<comment type="pathway">
    <text evidence="4 19">Cell wall biogenesis; peptidoglycan biosynthesis.</text>
</comment>
<dbReference type="EC" id="1.3.1.98" evidence="5 19"/>
<evidence type="ECO:0000256" key="4">
    <source>
        <dbReference type="ARBA" id="ARBA00004752"/>
    </source>
</evidence>
<keyword evidence="9 19" id="KW-0285">Flavoprotein</keyword>
<evidence type="ECO:0000256" key="12">
    <source>
        <dbReference type="ARBA" id="ARBA00022960"/>
    </source>
</evidence>
<dbReference type="OrthoDB" id="9804753at2"/>
<reference evidence="21 22" key="1">
    <citation type="journal article" date="2013" name="Genome Announc.">
        <title>Genome Sequence of Campylobacter showae UNSWCD, Isolated from a Patient with Crohn's Disease.</title>
        <authorList>
            <person name="Tay A.P."/>
            <person name="Kaakoush N.O."/>
            <person name="Deshpande N.P."/>
            <person name="Chen Z."/>
            <person name="Mitchell H."/>
            <person name="Wilkins M.R."/>
        </authorList>
    </citation>
    <scope>NUCLEOTIDE SEQUENCE [LARGE SCALE GENOMIC DNA]</scope>
    <source>
        <strain evidence="21 22">CSUNSWCD</strain>
    </source>
</reference>
<dbReference type="eggNOG" id="COG0812">
    <property type="taxonomic scope" value="Bacteria"/>
</dbReference>
<dbReference type="SUPFAM" id="SSF56194">
    <property type="entry name" value="Uridine diphospho-N-Acetylenolpyruvylglucosamine reductase, MurB, C-terminal domain"/>
    <property type="match status" value="1"/>
</dbReference>
<feature type="active site" evidence="19">
    <location>
        <position position="145"/>
    </location>
</feature>
<dbReference type="InterPro" id="IPR003170">
    <property type="entry name" value="MurB"/>
</dbReference>
<keyword evidence="15 19" id="KW-0131">Cell cycle</keyword>
<dbReference type="RefSeq" id="WP_009497020.1">
    <property type="nucleotide sequence ID" value="NZ_AMZQ01000019.1"/>
</dbReference>
<dbReference type="Gene3D" id="3.90.78.10">
    <property type="entry name" value="UDP-N-acetylenolpyruvoylglucosamine reductase, C-terminal domain"/>
    <property type="match status" value="1"/>
</dbReference>
<dbReference type="GO" id="GO:0071555">
    <property type="term" value="P:cell wall organization"/>
    <property type="evidence" value="ECO:0007669"/>
    <property type="project" value="UniProtKB-KW"/>
</dbReference>
<evidence type="ECO:0000256" key="11">
    <source>
        <dbReference type="ARBA" id="ARBA00022857"/>
    </source>
</evidence>
<keyword evidence="11 19" id="KW-0521">NADP</keyword>
<comment type="catalytic activity">
    <reaction evidence="18 19">
        <text>UDP-N-acetyl-alpha-D-muramate + NADP(+) = UDP-N-acetyl-3-O-(1-carboxyvinyl)-alpha-D-glucosamine + NADPH + H(+)</text>
        <dbReference type="Rhea" id="RHEA:12248"/>
        <dbReference type="ChEBI" id="CHEBI:15378"/>
        <dbReference type="ChEBI" id="CHEBI:57783"/>
        <dbReference type="ChEBI" id="CHEBI:58349"/>
        <dbReference type="ChEBI" id="CHEBI:68483"/>
        <dbReference type="ChEBI" id="CHEBI:70757"/>
        <dbReference type="EC" id="1.3.1.98"/>
    </reaction>
</comment>
<dbReference type="HAMAP" id="MF_00037">
    <property type="entry name" value="MurB"/>
    <property type="match status" value="1"/>
</dbReference>
<evidence type="ECO:0000256" key="6">
    <source>
        <dbReference type="ARBA" id="ARBA00015188"/>
    </source>
</evidence>
<dbReference type="STRING" id="1244083.CSUNSWCD_1115"/>
<dbReference type="Proteomes" id="UP000011939">
    <property type="component" value="Unassembled WGS sequence"/>
</dbReference>
<keyword evidence="7 19" id="KW-0963">Cytoplasm</keyword>
<keyword evidence="13 19" id="KW-0573">Peptidoglycan synthesis</keyword>
<evidence type="ECO:0000256" key="18">
    <source>
        <dbReference type="ARBA" id="ARBA00048914"/>
    </source>
</evidence>
<keyword evidence="12 19" id="KW-0133">Cell shape</keyword>
<keyword evidence="16 19" id="KW-0961">Cell wall biogenesis/degradation</keyword>
<evidence type="ECO:0000313" key="22">
    <source>
        <dbReference type="Proteomes" id="UP000011939"/>
    </source>
</evidence>
<evidence type="ECO:0000256" key="15">
    <source>
        <dbReference type="ARBA" id="ARBA00023306"/>
    </source>
</evidence>
<organism evidence="21 22">
    <name type="scientific">Campylobacter showae CSUNSWCD</name>
    <dbReference type="NCBI Taxonomy" id="1244083"/>
    <lineage>
        <taxon>Bacteria</taxon>
        <taxon>Pseudomonadati</taxon>
        <taxon>Campylobacterota</taxon>
        <taxon>Epsilonproteobacteria</taxon>
        <taxon>Campylobacterales</taxon>
        <taxon>Campylobacteraceae</taxon>
        <taxon>Campylobacter</taxon>
    </lineage>
</organism>
<dbReference type="InterPro" id="IPR011601">
    <property type="entry name" value="MurB_C"/>
</dbReference>
<feature type="active site" description="Proton donor" evidence="19">
    <location>
        <position position="187"/>
    </location>
</feature>
<dbReference type="PATRIC" id="fig|1244083.3.peg.2362"/>
<proteinExistence type="inferred from homology"/>
<dbReference type="UniPathway" id="UPA00219"/>
<comment type="cofactor">
    <cofactor evidence="1 19">
        <name>FAD</name>
        <dbReference type="ChEBI" id="CHEBI:57692"/>
    </cofactor>
</comment>
<sequence>MTQLVDFSKFSSVRVGGVHEVAVLESAEDALKQGFAGRVMIGGANNLLISPNPQPMMMLGGAFDYINLSGDVLSIGAATKSGKIYNFAKKQGIGGFEFLQNIPGTLGGLIKMNAGLCGVSISEDLLAVRLGRGWVERERISFSYRKSGIDEPIFGAEFKISREFDAALAADFATKRANQPKGASFGSCFVNPPGDYAGRLIEAVGLKGYAIGGAKFSEHHANFIINFNAATFADVTGLINLARERVLEQFGIELKTEVVIL</sequence>
<evidence type="ECO:0000259" key="20">
    <source>
        <dbReference type="Pfam" id="PF02873"/>
    </source>
</evidence>
<dbReference type="AlphaFoldDB" id="M5IPW9"/>
<keyword evidence="10 19" id="KW-0274">FAD</keyword>